<organism evidence="2">
    <name type="scientific">Noccaea caerulescens</name>
    <name type="common">Alpine penny-cress</name>
    <name type="synonym">Thlaspi caerulescens</name>
    <dbReference type="NCBI Taxonomy" id="107243"/>
    <lineage>
        <taxon>Eukaryota</taxon>
        <taxon>Viridiplantae</taxon>
        <taxon>Streptophyta</taxon>
        <taxon>Embryophyta</taxon>
        <taxon>Tracheophyta</taxon>
        <taxon>Spermatophyta</taxon>
        <taxon>Magnoliopsida</taxon>
        <taxon>eudicotyledons</taxon>
        <taxon>Gunneridae</taxon>
        <taxon>Pentapetalae</taxon>
        <taxon>rosids</taxon>
        <taxon>malvids</taxon>
        <taxon>Brassicales</taxon>
        <taxon>Brassicaceae</taxon>
        <taxon>Coluteocarpeae</taxon>
        <taxon>Noccaea</taxon>
    </lineage>
</organism>
<dbReference type="Pfam" id="PF01789">
    <property type="entry name" value="PsbP"/>
    <property type="match status" value="1"/>
</dbReference>
<dbReference type="GO" id="GO:0005509">
    <property type="term" value="F:calcium ion binding"/>
    <property type="evidence" value="ECO:0007669"/>
    <property type="project" value="InterPro"/>
</dbReference>
<evidence type="ECO:0000259" key="1">
    <source>
        <dbReference type="Pfam" id="PF01789"/>
    </source>
</evidence>
<dbReference type="InterPro" id="IPR016123">
    <property type="entry name" value="Mog1/PsbP_a/b/a-sand"/>
</dbReference>
<dbReference type="PANTHER" id="PTHR31407:SF7">
    <property type="entry name" value="PSBP DOMAIN-CONTAINING PROTEIN 5, CHLOROPLASTIC"/>
    <property type="match status" value="1"/>
</dbReference>
<dbReference type="GO" id="GO:0009654">
    <property type="term" value="C:photosystem II oxygen evolving complex"/>
    <property type="evidence" value="ECO:0007669"/>
    <property type="project" value="InterPro"/>
</dbReference>
<dbReference type="GO" id="GO:0015979">
    <property type="term" value="P:photosynthesis"/>
    <property type="evidence" value="ECO:0007669"/>
    <property type="project" value="InterPro"/>
</dbReference>
<dbReference type="SUPFAM" id="SSF55724">
    <property type="entry name" value="Mog1p/PsbP-like"/>
    <property type="match status" value="1"/>
</dbReference>
<gene>
    <name evidence="2" type="ORF">MP_TR4950_c0_g1_i1_g.13545</name>
</gene>
<dbReference type="PANTHER" id="PTHR31407">
    <property type="match status" value="1"/>
</dbReference>
<feature type="domain" description="PsbP C-terminal" evidence="1">
    <location>
        <begin position="162"/>
        <end position="286"/>
    </location>
</feature>
<sequence>MQSSKNSIAMAIFCPSLPSSNCIFRCRSSNISSKYQGESKELTIARSGVSTRSISSENGLSRRDLVLIGLSSPLSMLLPVTAITHAEEAVKMGGEELKMGSMVDAINAYSYAYPLDLPPEKLVFKWVESRKPERYSSAAPLSPDARLRIVSERVDLVDNLVISVSIGPPNSRFLTSKDKKTWTAKDVADSVLSDKSALRVTSSQRLEESSVLDAHTTDIDGEPYWYYEYLVRKSPTKIAEASKLYRHYISSTAERDGYLYTINASTLGKQWDMMGPVLERAVESFRLLPPTDSYVPPYKDPWRFW</sequence>
<dbReference type="Gene3D" id="3.40.1000.10">
    <property type="entry name" value="Mog1/PsbP, alpha/beta/alpha sandwich"/>
    <property type="match status" value="1"/>
</dbReference>
<name>A0A1J3J1A6_NOCCA</name>
<dbReference type="EMBL" id="GEVM01020462">
    <property type="protein sequence ID" value="JAU85476.1"/>
    <property type="molecule type" value="Transcribed_RNA"/>
</dbReference>
<reference evidence="2" key="1">
    <citation type="submission" date="2016-07" db="EMBL/GenBank/DDBJ databases">
        <title>De novo transcriptome assembly of four accessions of the metal hyperaccumulator plant Noccaea caerulescens.</title>
        <authorList>
            <person name="Blande D."/>
            <person name="Halimaa P."/>
            <person name="Tervahauta A.I."/>
            <person name="Aarts M.G."/>
            <person name="Karenlampi S.O."/>
        </authorList>
    </citation>
    <scope>NUCLEOTIDE SEQUENCE</scope>
</reference>
<proteinExistence type="predicted"/>
<evidence type="ECO:0000313" key="2">
    <source>
        <dbReference type="EMBL" id="JAU85476.1"/>
    </source>
</evidence>
<dbReference type="AlphaFoldDB" id="A0A1J3J1A6"/>
<dbReference type="GO" id="GO:0019898">
    <property type="term" value="C:extrinsic component of membrane"/>
    <property type="evidence" value="ECO:0007669"/>
    <property type="project" value="InterPro"/>
</dbReference>
<dbReference type="InterPro" id="IPR002683">
    <property type="entry name" value="PsbP_C"/>
</dbReference>
<accession>A0A1J3J1A6</accession>
<protein>
    <submittedName>
        <fullName evidence="2">PsbP domain-containing protein 5, chloroplastic</fullName>
    </submittedName>
</protein>